<dbReference type="AlphaFoldDB" id="A0A1X1EN63"/>
<gene>
    <name evidence="1" type="ORF">HA50_27435</name>
</gene>
<dbReference type="RefSeq" id="WP_084880097.1">
    <property type="nucleotide sequence ID" value="NZ_MLJI01000002.1"/>
</dbReference>
<evidence type="ECO:0000313" key="1">
    <source>
        <dbReference type="EMBL" id="ORM90263.1"/>
    </source>
</evidence>
<accession>A0A1X1EN63</accession>
<dbReference type="STRING" id="55209.HA50_27435"/>
<sequence>MPSENTYSAFKSNDFIVVLYQKGYSTPQTLTIFREPRNLISHEKKLIGTYSYSNEAITLIDDPQHDARDVLNAISSYLRSQRQSVYTRGLKYLASVVAGALITSAVWYHATPDDLYGNSPAKVATAVSISTGAPQATWQAPVRILDHGPATAIPESPTNPALQPPVNEKLHHAAAIESQNMQNSLRDSRNALPASPAAALQLAS</sequence>
<name>A0A1X1EN63_PANCY</name>
<organism evidence="1 2">
    <name type="scientific">Pantoea cypripedii</name>
    <name type="common">Pectobacterium cypripedii</name>
    <name type="synonym">Erwinia cypripedii</name>
    <dbReference type="NCBI Taxonomy" id="55209"/>
    <lineage>
        <taxon>Bacteria</taxon>
        <taxon>Pseudomonadati</taxon>
        <taxon>Pseudomonadota</taxon>
        <taxon>Gammaproteobacteria</taxon>
        <taxon>Enterobacterales</taxon>
        <taxon>Erwiniaceae</taxon>
        <taxon>Pantoea</taxon>
    </lineage>
</organism>
<keyword evidence="2" id="KW-1185">Reference proteome</keyword>
<dbReference type="EMBL" id="MLJI01000002">
    <property type="protein sequence ID" value="ORM90263.1"/>
    <property type="molecule type" value="Genomic_DNA"/>
</dbReference>
<proteinExistence type="predicted"/>
<protein>
    <submittedName>
        <fullName evidence="1">Uncharacterized protein</fullName>
    </submittedName>
</protein>
<dbReference type="Proteomes" id="UP000193749">
    <property type="component" value="Unassembled WGS sequence"/>
</dbReference>
<evidence type="ECO:0000313" key="2">
    <source>
        <dbReference type="Proteomes" id="UP000193749"/>
    </source>
</evidence>
<reference evidence="1 2" key="1">
    <citation type="journal article" date="2017" name="Antonie Van Leeuwenhoek">
        <title>Phylogenomic resolution of the bacterial genus Pantoea and its relationship with Erwinia and Tatumella.</title>
        <authorList>
            <person name="Palmer M."/>
            <person name="Steenkamp E.T."/>
            <person name="Coetzee M.P."/>
            <person name="Chan W.Y."/>
            <person name="van Zyl E."/>
            <person name="De Maayer P."/>
            <person name="Coutinho T.A."/>
            <person name="Blom J."/>
            <person name="Smits T.H."/>
            <person name="Duffy B."/>
            <person name="Venter S.N."/>
        </authorList>
    </citation>
    <scope>NUCLEOTIDE SEQUENCE [LARGE SCALE GENOMIC DNA]</scope>
    <source>
        <strain evidence="1 2">LMG 2657</strain>
    </source>
</reference>
<comment type="caution">
    <text evidence="1">The sequence shown here is derived from an EMBL/GenBank/DDBJ whole genome shotgun (WGS) entry which is preliminary data.</text>
</comment>
<dbReference type="OrthoDB" id="5611471at2"/>